<evidence type="ECO:0000259" key="9">
    <source>
        <dbReference type="Pfam" id="PF17768"/>
    </source>
</evidence>
<dbReference type="RefSeq" id="WP_303679577.1">
    <property type="nucleotide sequence ID" value="NZ_DBEZXK010000014.1"/>
</dbReference>
<keyword evidence="3" id="KW-0540">Nuclease</keyword>
<dbReference type="PANTHER" id="PTHR30255:SF2">
    <property type="entry name" value="SINGLE-STRANDED-DNA-SPECIFIC EXONUCLEASE RECJ"/>
    <property type="match status" value="1"/>
</dbReference>
<dbReference type="SUPFAM" id="SSF64182">
    <property type="entry name" value="DHH phosphoesterases"/>
    <property type="match status" value="1"/>
</dbReference>
<dbReference type="STRING" id="626940.BHW43_03905"/>
<accession>A0A1Q6R7D9</accession>
<organism evidence="10 11">
    <name type="scientific">Phascolarctobacterium succinatutens</name>
    <dbReference type="NCBI Taxonomy" id="626940"/>
    <lineage>
        <taxon>Bacteria</taxon>
        <taxon>Bacillati</taxon>
        <taxon>Bacillota</taxon>
        <taxon>Negativicutes</taxon>
        <taxon>Acidaminococcales</taxon>
        <taxon>Acidaminococcaceae</taxon>
        <taxon>Phascolarctobacterium</taxon>
    </lineage>
</organism>
<dbReference type="Proteomes" id="UP000186777">
    <property type="component" value="Unassembled WGS sequence"/>
</dbReference>
<dbReference type="Gene3D" id="3.10.310.30">
    <property type="match status" value="1"/>
</dbReference>
<evidence type="ECO:0000259" key="8">
    <source>
        <dbReference type="Pfam" id="PF10141"/>
    </source>
</evidence>
<reference evidence="10 11" key="1">
    <citation type="journal article" date="2016" name="Nat. Biotechnol.">
        <title>Measurement of bacterial replication rates in microbial communities.</title>
        <authorList>
            <person name="Brown C.T."/>
            <person name="Olm M.R."/>
            <person name="Thomas B.C."/>
            <person name="Banfield J.F."/>
        </authorList>
    </citation>
    <scope>NUCLEOTIDE SEQUENCE [LARGE SCALE GENOMIC DNA]</scope>
    <source>
        <strain evidence="10">46_33</strain>
    </source>
</reference>
<dbReference type="InterPro" id="IPR018779">
    <property type="entry name" value="RecJ_C"/>
</dbReference>
<feature type="domain" description="DDH" evidence="6">
    <location>
        <begin position="82"/>
        <end position="230"/>
    </location>
</feature>
<dbReference type="GO" id="GO:0006281">
    <property type="term" value="P:DNA repair"/>
    <property type="evidence" value="ECO:0007669"/>
    <property type="project" value="InterPro"/>
</dbReference>
<evidence type="ECO:0000259" key="7">
    <source>
        <dbReference type="Pfam" id="PF02272"/>
    </source>
</evidence>
<dbReference type="NCBIfam" id="TIGR00644">
    <property type="entry name" value="recJ"/>
    <property type="match status" value="1"/>
</dbReference>
<feature type="domain" description="Single-stranded-DNA-specific exonuclease RecJ C-terminal" evidence="8">
    <location>
        <begin position="616"/>
        <end position="764"/>
    </location>
</feature>
<gene>
    <name evidence="10" type="ORF">BHW43_03905</name>
</gene>
<dbReference type="GO" id="GO:0008409">
    <property type="term" value="F:5'-3' exonuclease activity"/>
    <property type="evidence" value="ECO:0007669"/>
    <property type="project" value="InterPro"/>
</dbReference>
<dbReference type="InterPro" id="IPR004610">
    <property type="entry name" value="RecJ"/>
</dbReference>
<evidence type="ECO:0000256" key="2">
    <source>
        <dbReference type="ARBA" id="ARBA00019841"/>
    </source>
</evidence>
<dbReference type="GO" id="GO:0003676">
    <property type="term" value="F:nucleic acid binding"/>
    <property type="evidence" value="ECO:0007669"/>
    <property type="project" value="InterPro"/>
</dbReference>
<evidence type="ECO:0000256" key="3">
    <source>
        <dbReference type="ARBA" id="ARBA00022722"/>
    </source>
</evidence>
<comment type="similarity">
    <text evidence="1">Belongs to the RecJ family.</text>
</comment>
<dbReference type="Pfam" id="PF02272">
    <property type="entry name" value="DHHA1"/>
    <property type="match status" value="1"/>
</dbReference>
<keyword evidence="5 10" id="KW-0269">Exonuclease</keyword>
<dbReference type="InterPro" id="IPR001667">
    <property type="entry name" value="DDH_dom"/>
</dbReference>
<sequence length="784" mass="87766">MMHKERIWDIKEYNSQMADYLAEELNISPMVTGILLERGLQDADSMRDFLYGSATPFHDPFLLKDMQRSVERIERALAAGEQITVYGDYDVDGISASSLLYLYLKQRGGRVATYIPQRKSEGYGLNDEALKNIAEKGTTLVITVDCGISGLREVANAPKSLDIIITDHHTVPEVLPPAYAIINAKQRDCGYPFKDLSGVGIAFKLCQALEQGEPGRLPEWQGLTELAALGTVADIVPLVGENRELVRRGLKAMETTKLVGLRALIKASGCPETGIASDNIGFGLAPRLNAVGRLEHAQLAVELLVTDDSVKAEKIAAELNRENALRQEISRQIMEEAEAQLAQEKHIDTAIVLASEGWHQGVIGIVASRLVDKYHLPTILISLNNGVAKGSCRSIPALNLYEAIDAERDLLTQYGGHHQAAGLTLPADKLPEFTRRFREYVAQKLRPEDYLPHQAIDCVLSGSSEISIRDLEQLALLEPCGCENQAPVFAFRQALLHNQRAMGKERNHLQFVLDKGYNSYRGLMWNNADLLPYMFENMVADVAFQPKINVWNNETSVQLQAVSIHQQVTLGDMRQAADDKWRLLLGLAKVHNKVLAYTEDKQSLPAEVLQTAGDYLELASYEEAAGLSKERLQQAEEIVLLGLPACPLTDIMRRLRQQGAKHVTLLFNQPDLQERLQRLALTHPDRDAMMQAYKLVMNALKMRTTVSVKELLSAHAEQISEQAVKIMEELGFIRYNNGIIEKAAIKRCSLEDAPLYVTLQHERERLEHIYKENYRLSQHELLRC</sequence>
<feature type="domain" description="RecJ OB" evidence="9">
    <location>
        <begin position="457"/>
        <end position="561"/>
    </location>
</feature>
<feature type="domain" description="DHHA1" evidence="7">
    <location>
        <begin position="351"/>
        <end position="442"/>
    </location>
</feature>
<evidence type="ECO:0000313" key="11">
    <source>
        <dbReference type="Proteomes" id="UP000186777"/>
    </source>
</evidence>
<protein>
    <recommendedName>
        <fullName evidence="2">Single-stranded-DNA-specific exonuclease RecJ</fullName>
    </recommendedName>
</protein>
<name>A0A1Q6R7D9_9FIRM</name>
<keyword evidence="4" id="KW-0378">Hydrolase</keyword>
<evidence type="ECO:0000256" key="1">
    <source>
        <dbReference type="ARBA" id="ARBA00005915"/>
    </source>
</evidence>
<dbReference type="AlphaFoldDB" id="A0A1Q6R7D9"/>
<evidence type="ECO:0000256" key="4">
    <source>
        <dbReference type="ARBA" id="ARBA00022801"/>
    </source>
</evidence>
<dbReference type="Gene3D" id="3.90.1640.30">
    <property type="match status" value="1"/>
</dbReference>
<dbReference type="Pfam" id="PF01368">
    <property type="entry name" value="DHH"/>
    <property type="match status" value="1"/>
</dbReference>
<dbReference type="InterPro" id="IPR041122">
    <property type="entry name" value="RecJ_OB"/>
</dbReference>
<dbReference type="PANTHER" id="PTHR30255">
    <property type="entry name" value="SINGLE-STRANDED-DNA-SPECIFIC EXONUCLEASE RECJ"/>
    <property type="match status" value="1"/>
</dbReference>
<dbReference type="EMBL" id="MNTG01000024">
    <property type="protein sequence ID" value="OLA38246.1"/>
    <property type="molecule type" value="Genomic_DNA"/>
</dbReference>
<dbReference type="GO" id="GO:0006310">
    <property type="term" value="P:DNA recombination"/>
    <property type="evidence" value="ECO:0007669"/>
    <property type="project" value="InterPro"/>
</dbReference>
<comment type="caution">
    <text evidence="10">The sequence shown here is derived from an EMBL/GenBank/DDBJ whole genome shotgun (WGS) entry which is preliminary data.</text>
</comment>
<dbReference type="InterPro" id="IPR051673">
    <property type="entry name" value="SSDNA_exonuclease_RecJ"/>
</dbReference>
<proteinExistence type="inferred from homology"/>
<evidence type="ECO:0000256" key="5">
    <source>
        <dbReference type="ARBA" id="ARBA00022839"/>
    </source>
</evidence>
<dbReference type="InterPro" id="IPR038763">
    <property type="entry name" value="DHH_sf"/>
</dbReference>
<dbReference type="Pfam" id="PF10141">
    <property type="entry name" value="ssDNA-exonuc_C"/>
    <property type="match status" value="1"/>
</dbReference>
<evidence type="ECO:0000259" key="6">
    <source>
        <dbReference type="Pfam" id="PF01368"/>
    </source>
</evidence>
<dbReference type="Pfam" id="PF17768">
    <property type="entry name" value="RecJ_OB"/>
    <property type="match status" value="1"/>
</dbReference>
<dbReference type="InterPro" id="IPR003156">
    <property type="entry name" value="DHHA1_dom"/>
</dbReference>
<evidence type="ECO:0000313" key="10">
    <source>
        <dbReference type="EMBL" id="OLA38246.1"/>
    </source>
</evidence>